<dbReference type="EMBL" id="MOCA01000006">
    <property type="protein sequence ID" value="RON99326.1"/>
    <property type="molecule type" value="Genomic_DNA"/>
</dbReference>
<proteinExistence type="predicted"/>
<protein>
    <submittedName>
        <fullName evidence="2">Uncharacterized protein</fullName>
    </submittedName>
</protein>
<gene>
    <name evidence="2" type="ORF">BK674_17960</name>
</gene>
<evidence type="ECO:0000313" key="3">
    <source>
        <dbReference type="Proteomes" id="UP000284207"/>
    </source>
</evidence>
<feature type="compositionally biased region" description="Basic and acidic residues" evidence="1">
    <location>
        <begin position="171"/>
        <end position="190"/>
    </location>
</feature>
<feature type="region of interest" description="Disordered" evidence="1">
    <location>
        <begin position="153"/>
        <end position="190"/>
    </location>
</feature>
<accession>A0A423NMB5</accession>
<dbReference type="AlphaFoldDB" id="A0A423NMB5"/>
<organism evidence="2 3">
    <name type="scientific">Pseudomonas moraviensis</name>
    <dbReference type="NCBI Taxonomy" id="321662"/>
    <lineage>
        <taxon>Bacteria</taxon>
        <taxon>Pseudomonadati</taxon>
        <taxon>Pseudomonadota</taxon>
        <taxon>Gammaproteobacteria</taxon>
        <taxon>Pseudomonadales</taxon>
        <taxon>Pseudomonadaceae</taxon>
        <taxon>Pseudomonas</taxon>
    </lineage>
</organism>
<evidence type="ECO:0000313" key="2">
    <source>
        <dbReference type="EMBL" id="RON99326.1"/>
    </source>
</evidence>
<dbReference type="Proteomes" id="UP000284207">
    <property type="component" value="Unassembled WGS sequence"/>
</dbReference>
<evidence type="ECO:0000256" key="1">
    <source>
        <dbReference type="SAM" id="MobiDB-lite"/>
    </source>
</evidence>
<reference evidence="2 3" key="1">
    <citation type="submission" date="2016-10" db="EMBL/GenBank/DDBJ databases">
        <title>Comparative genome analysis of multiple Pseudomonas spp. focuses on biocontrol and plant growth promoting traits.</title>
        <authorList>
            <person name="Tao X.-Y."/>
            <person name="Taylor C.G."/>
        </authorList>
    </citation>
    <scope>NUCLEOTIDE SEQUENCE [LARGE SCALE GENOMIC DNA]</scope>
    <source>
        <strain evidence="2 3">36B3</strain>
    </source>
</reference>
<comment type="caution">
    <text evidence="2">The sequence shown here is derived from an EMBL/GenBank/DDBJ whole genome shotgun (WGS) entry which is preliminary data.</text>
</comment>
<name>A0A423NMB5_9PSED</name>
<sequence>MRNAIILSKYTLESGLEILMLEQLDIFLLKSTTLKSRPGFCDASIRIKTTYTSTTHSMFVEEKDFKQLVELRHAEAFADIGFEQTRLFALRQAVGAFELNVLDGETATIGGGRRLRWSGVFAGQVLEFFETPLLLFEQTVLTFADQVGFAGGGRSPSGFKRRKAEQSQAQPRREGGWKHLRSLDRKVTSK</sequence>